<evidence type="ECO:0000313" key="3">
    <source>
        <dbReference type="Proteomes" id="UP000236291"/>
    </source>
</evidence>
<name>A0A2K3KKW8_TRIPR</name>
<dbReference type="EMBL" id="ASHM01100592">
    <property type="protein sequence ID" value="PNX66951.1"/>
    <property type="molecule type" value="Genomic_DNA"/>
</dbReference>
<accession>A0A2K3KKW8</accession>
<gene>
    <name evidence="2" type="ORF">L195_g055365</name>
</gene>
<feature type="compositionally biased region" description="Low complexity" evidence="1">
    <location>
        <begin position="229"/>
        <end position="243"/>
    </location>
</feature>
<feature type="non-terminal residue" evidence="2">
    <location>
        <position position="243"/>
    </location>
</feature>
<feature type="region of interest" description="Disordered" evidence="1">
    <location>
        <begin position="1"/>
        <end position="54"/>
    </location>
</feature>
<reference evidence="2 3" key="1">
    <citation type="journal article" date="2014" name="Am. J. Bot.">
        <title>Genome assembly and annotation for red clover (Trifolium pratense; Fabaceae).</title>
        <authorList>
            <person name="Istvanek J."/>
            <person name="Jaros M."/>
            <person name="Krenek A."/>
            <person name="Repkova J."/>
        </authorList>
    </citation>
    <scope>NUCLEOTIDE SEQUENCE [LARGE SCALE GENOMIC DNA]</scope>
    <source>
        <strain evidence="3">cv. Tatra</strain>
        <tissue evidence="2">Young leaves</tissue>
    </source>
</reference>
<proteinExistence type="predicted"/>
<dbReference type="Proteomes" id="UP000236291">
    <property type="component" value="Unassembled WGS sequence"/>
</dbReference>
<feature type="region of interest" description="Disordered" evidence="1">
    <location>
        <begin position="72"/>
        <end position="102"/>
    </location>
</feature>
<sequence length="243" mass="26979">VYAETNVRIPRSAVPPAPDMDEPIRRVKRKAKEPADPPAKKKAAVKKGGGSSQPAVKIVNSAVEEIPEAVKESVQADIPVSSCLPESSDKRPSCPKPTPKKFPTPYLLRNKHNTIDPEYLFDQLSKDFVDFLNMQDWQFIFPSDVDKKVLEMSTKFKDALEELGSVVKKVTAGRGMSLVEEIVKRMETAVPLRIENKEPETMDTEEDDHNRAEITLSPFLDRGKAAIVDTTPPSSPDGSPFRP</sequence>
<protein>
    <submittedName>
        <fullName evidence="2">Uncharacterized protein</fullName>
    </submittedName>
</protein>
<comment type="caution">
    <text evidence="2">The sequence shown here is derived from an EMBL/GenBank/DDBJ whole genome shotgun (WGS) entry which is preliminary data.</text>
</comment>
<reference evidence="2 3" key="2">
    <citation type="journal article" date="2017" name="Front. Plant Sci.">
        <title>Gene Classification and Mining of Molecular Markers Useful in Red Clover (Trifolium pratense) Breeding.</title>
        <authorList>
            <person name="Istvanek J."/>
            <person name="Dluhosova J."/>
            <person name="Dluhos P."/>
            <person name="Patkova L."/>
            <person name="Nedelnik J."/>
            <person name="Repkova J."/>
        </authorList>
    </citation>
    <scope>NUCLEOTIDE SEQUENCE [LARGE SCALE GENOMIC DNA]</scope>
    <source>
        <strain evidence="3">cv. Tatra</strain>
        <tissue evidence="2">Young leaves</tissue>
    </source>
</reference>
<evidence type="ECO:0000256" key="1">
    <source>
        <dbReference type="SAM" id="MobiDB-lite"/>
    </source>
</evidence>
<feature type="non-terminal residue" evidence="2">
    <location>
        <position position="1"/>
    </location>
</feature>
<evidence type="ECO:0000313" key="2">
    <source>
        <dbReference type="EMBL" id="PNX66951.1"/>
    </source>
</evidence>
<feature type="region of interest" description="Disordered" evidence="1">
    <location>
        <begin position="224"/>
        <end position="243"/>
    </location>
</feature>
<organism evidence="2 3">
    <name type="scientific">Trifolium pratense</name>
    <name type="common">Red clover</name>
    <dbReference type="NCBI Taxonomy" id="57577"/>
    <lineage>
        <taxon>Eukaryota</taxon>
        <taxon>Viridiplantae</taxon>
        <taxon>Streptophyta</taxon>
        <taxon>Embryophyta</taxon>
        <taxon>Tracheophyta</taxon>
        <taxon>Spermatophyta</taxon>
        <taxon>Magnoliopsida</taxon>
        <taxon>eudicotyledons</taxon>
        <taxon>Gunneridae</taxon>
        <taxon>Pentapetalae</taxon>
        <taxon>rosids</taxon>
        <taxon>fabids</taxon>
        <taxon>Fabales</taxon>
        <taxon>Fabaceae</taxon>
        <taxon>Papilionoideae</taxon>
        <taxon>50 kb inversion clade</taxon>
        <taxon>NPAAA clade</taxon>
        <taxon>Hologalegina</taxon>
        <taxon>IRL clade</taxon>
        <taxon>Trifolieae</taxon>
        <taxon>Trifolium</taxon>
    </lineage>
</organism>
<dbReference type="AlphaFoldDB" id="A0A2K3KKW8"/>